<evidence type="ECO:0000313" key="3">
    <source>
        <dbReference type="Proteomes" id="UP000694563"/>
    </source>
</evidence>
<dbReference type="Pfam" id="PF15244">
    <property type="entry name" value="HSD3"/>
    <property type="match status" value="2"/>
</dbReference>
<dbReference type="Ensembl" id="ENSCUST00005010176.1">
    <property type="protein sequence ID" value="ENSCUSP00005009772.1"/>
    <property type="gene ID" value="ENSCUSG00005006229.1"/>
</dbReference>
<proteinExistence type="predicted"/>
<name>A0A8C3U8Z5_CATUS</name>
<dbReference type="PANTHER" id="PTHR14917">
    <property type="entry name" value="SPERMATOGENESIS-ASSOCIATED PROTEIN 7"/>
    <property type="match status" value="1"/>
</dbReference>
<sequence length="835" mass="92389">MGLKTQTGGRRNQVCGCSVFTPRCGPACPFKGRLRKKSNAAVDSSAPKSRLSSIKLADQQKREKLKKKTGRSEEKKNVCECVCQCCSRDGRRLPPSFFKKTFTDVEDSLCPYCGQAHYLSEGPCAHGKYCLVHSSPVKHTRKCCQHRPRASHSNSSICVSRPTVKHTGLPRRHSTGSVVSVGCSQRRPEDNPKVSSGNPTESFMTSCSQRHPGNDTKASSGDPTESFMTSCSQRHPGNDTKASSGDPTQSFMTSCSQRRPGNDTKASSGDPTESFMTSCSQRRPGNTTKASSGDPTESFMTNCSQRHPGNNTKESCGDPTESFMTGCSQRRAGNNPKASCEDLTKSFMTSCSQRYLGNNPKANCGDPTESFVTSCSQRCPGNNPRVSCGDPTERCMTCCSQRCPGNNTRVSCGDPTESFTTCCCHRHPGNNPKVSCGDPTKRCMTCCSQRCPGNNPRVSCGDATGSFVSGCSQRCPGKNPRASCGEPTERCMTCCSQRCPGSSPKASCGDLLERHSDCFTKSKHPFTPRTLVSDAKPFLSGYRYYSPPRKMKTNHRKHRVEAETQTDMSFPSADKEYERKCMAEQWKRRSKAEDKRDTLDEPGRGIDGFEYPNLRKTSRCPHKCTSRSAADAEEEELLYLSFIEDVTNEILRLGLFSNRVLDQLFESYIEANKHRLDEGRMRQMLEVLKSDLGCGQDSETELIYAGQEALDPQELDNTEDLEFTSKGHRLRKAPNSEEFVDSLDFPLKEPNKCESLSWSERSRETHSREESSETVGAGTECDFCGVEFEKHPDSPPICEADLNLTSYDSDLGISKELDELEEKLAETLRLSRNFS</sequence>
<dbReference type="AlphaFoldDB" id="A0A8C3U8Z5"/>
<keyword evidence="3" id="KW-1185">Reference proteome</keyword>
<protein>
    <recommendedName>
        <fullName evidence="4">Spermatogenesis-associated protein 7</fullName>
    </recommendedName>
</protein>
<reference evidence="2" key="3">
    <citation type="submission" date="2025-09" db="UniProtKB">
        <authorList>
            <consortium name="Ensembl"/>
        </authorList>
    </citation>
    <scope>IDENTIFICATION</scope>
</reference>
<accession>A0A8C3U8Z5</accession>
<dbReference type="GO" id="GO:0036064">
    <property type="term" value="C:ciliary basal body"/>
    <property type="evidence" value="ECO:0007669"/>
    <property type="project" value="TreeGrafter"/>
</dbReference>
<dbReference type="GO" id="GO:0000226">
    <property type="term" value="P:microtubule cytoskeleton organization"/>
    <property type="evidence" value="ECO:0007669"/>
    <property type="project" value="TreeGrafter"/>
</dbReference>
<dbReference type="GO" id="GO:0005930">
    <property type="term" value="C:axoneme"/>
    <property type="evidence" value="ECO:0007669"/>
    <property type="project" value="TreeGrafter"/>
</dbReference>
<evidence type="ECO:0000256" key="1">
    <source>
        <dbReference type="SAM" id="MobiDB-lite"/>
    </source>
</evidence>
<feature type="region of interest" description="Disordered" evidence="1">
    <location>
        <begin position="164"/>
        <end position="319"/>
    </location>
</feature>
<dbReference type="PANTHER" id="PTHR14917:SF2">
    <property type="entry name" value="SPERMATOGENESIS-ASSOCIATED PROTEIN 7"/>
    <property type="match status" value="1"/>
</dbReference>
<feature type="compositionally biased region" description="Basic and acidic residues" evidence="1">
    <location>
        <begin position="760"/>
        <end position="771"/>
    </location>
</feature>
<dbReference type="GO" id="GO:0045494">
    <property type="term" value="P:photoreceptor cell maintenance"/>
    <property type="evidence" value="ECO:0007669"/>
    <property type="project" value="TreeGrafter"/>
</dbReference>
<dbReference type="Proteomes" id="UP000694563">
    <property type="component" value="Chromosome 6"/>
</dbReference>
<feature type="compositionally biased region" description="Polar residues" evidence="1">
    <location>
        <begin position="193"/>
        <end position="314"/>
    </location>
</feature>
<evidence type="ECO:0008006" key="4">
    <source>
        <dbReference type="Google" id="ProtNLM"/>
    </source>
</evidence>
<feature type="compositionally biased region" description="Basic and acidic residues" evidence="1">
    <location>
        <begin position="588"/>
        <end position="604"/>
    </location>
</feature>
<evidence type="ECO:0000313" key="2">
    <source>
        <dbReference type="Ensembl" id="ENSCUSP00005009772.1"/>
    </source>
</evidence>
<dbReference type="GO" id="GO:0120206">
    <property type="term" value="C:photoreceptor distal connecting cilium"/>
    <property type="evidence" value="ECO:0007669"/>
    <property type="project" value="TreeGrafter"/>
</dbReference>
<feature type="region of interest" description="Disordered" evidence="1">
    <location>
        <begin position="588"/>
        <end position="612"/>
    </location>
</feature>
<feature type="region of interest" description="Disordered" evidence="1">
    <location>
        <begin position="756"/>
        <end position="776"/>
    </location>
</feature>
<reference evidence="2" key="1">
    <citation type="submission" date="2020-10" db="EMBL/GenBank/DDBJ databases">
        <title>Catharus ustulatus (Swainson's thrush) genome, bCatUst1, primary haplotype v2.</title>
        <authorList>
            <person name="Delmore K."/>
            <person name="Vafadar M."/>
            <person name="Formenti G."/>
            <person name="Chow W."/>
            <person name="Pelan S."/>
            <person name="Howe K."/>
            <person name="Rhie A."/>
            <person name="Mountcastle J."/>
            <person name="Haase B."/>
            <person name="Fedrigo O."/>
            <person name="Jarvis E.D."/>
        </authorList>
    </citation>
    <scope>NUCLEOTIDE SEQUENCE [LARGE SCALE GENOMIC DNA]</scope>
</reference>
<reference evidence="2" key="2">
    <citation type="submission" date="2025-08" db="UniProtKB">
        <authorList>
            <consortium name="Ensembl"/>
        </authorList>
    </citation>
    <scope>IDENTIFICATION</scope>
</reference>
<dbReference type="InterPro" id="IPR029357">
    <property type="entry name" value="SPATA7"/>
</dbReference>
<gene>
    <name evidence="2" type="primary">SPATA7</name>
</gene>
<organism evidence="2 3">
    <name type="scientific">Catharus ustulatus</name>
    <name type="common">Russet-backed thrush</name>
    <name type="synonym">Hylocichla ustulatus</name>
    <dbReference type="NCBI Taxonomy" id="91951"/>
    <lineage>
        <taxon>Eukaryota</taxon>
        <taxon>Metazoa</taxon>
        <taxon>Chordata</taxon>
        <taxon>Craniata</taxon>
        <taxon>Vertebrata</taxon>
        <taxon>Euteleostomi</taxon>
        <taxon>Archelosauria</taxon>
        <taxon>Archosauria</taxon>
        <taxon>Dinosauria</taxon>
        <taxon>Saurischia</taxon>
        <taxon>Theropoda</taxon>
        <taxon>Coelurosauria</taxon>
        <taxon>Aves</taxon>
        <taxon>Neognathae</taxon>
        <taxon>Neoaves</taxon>
        <taxon>Telluraves</taxon>
        <taxon>Australaves</taxon>
        <taxon>Passeriformes</taxon>
        <taxon>Turdidae</taxon>
        <taxon>Catharus</taxon>
    </lineage>
</organism>
<dbReference type="GO" id="GO:0120200">
    <property type="term" value="C:rod photoreceptor outer segment"/>
    <property type="evidence" value="ECO:0007669"/>
    <property type="project" value="TreeGrafter"/>
</dbReference>